<keyword evidence="10" id="KW-1185">Reference proteome</keyword>
<dbReference type="InterPro" id="IPR014718">
    <property type="entry name" value="GH-type_carb-bd"/>
</dbReference>
<evidence type="ECO:0000313" key="9">
    <source>
        <dbReference type="Ensembl" id="ENSCPBP00000025694.1"/>
    </source>
</evidence>
<dbReference type="CDD" id="cd09019">
    <property type="entry name" value="galactose_mutarotase_like"/>
    <property type="match status" value="1"/>
</dbReference>
<comment type="similarity">
    <text evidence="3">Belongs to the aldose epimerase family.</text>
</comment>
<dbReference type="InterPro" id="IPR018052">
    <property type="entry name" value="Ald1_epimerase_CS"/>
</dbReference>
<comment type="catalytic activity">
    <reaction evidence="1">
        <text>alpha-D-galactose = beta-D-galactose</text>
        <dbReference type="Rhea" id="RHEA:28675"/>
        <dbReference type="ChEBI" id="CHEBI:27667"/>
        <dbReference type="ChEBI" id="CHEBI:28061"/>
        <dbReference type="EC" id="5.1.3.3"/>
    </reaction>
    <physiologicalReaction direction="right-to-left" evidence="1">
        <dbReference type="Rhea" id="RHEA:28677"/>
    </physiologicalReaction>
</comment>
<reference evidence="9" key="2">
    <citation type="submission" date="2025-08" db="UniProtKB">
        <authorList>
            <consortium name="Ensembl"/>
        </authorList>
    </citation>
    <scope>IDENTIFICATION</scope>
</reference>
<accession>A0A8C3HYP8</accession>
<evidence type="ECO:0000256" key="4">
    <source>
        <dbReference type="ARBA" id="ARBA00021023"/>
    </source>
</evidence>
<dbReference type="SUPFAM" id="SSF74650">
    <property type="entry name" value="Galactose mutarotase-like"/>
    <property type="match status" value="2"/>
</dbReference>
<dbReference type="GO" id="GO:0006006">
    <property type="term" value="P:glucose metabolic process"/>
    <property type="evidence" value="ECO:0007669"/>
    <property type="project" value="TreeGrafter"/>
</dbReference>
<dbReference type="InterPro" id="IPR008183">
    <property type="entry name" value="Aldose_1/G6P_1-epimerase"/>
</dbReference>
<evidence type="ECO:0000256" key="7">
    <source>
        <dbReference type="ARBA" id="ARBA00032729"/>
    </source>
</evidence>
<evidence type="ECO:0000256" key="1">
    <source>
        <dbReference type="ARBA" id="ARBA00001712"/>
    </source>
</evidence>
<dbReference type="PANTHER" id="PTHR10091:SF0">
    <property type="entry name" value="GALACTOSE MUTAROTASE"/>
    <property type="match status" value="1"/>
</dbReference>
<name>A0A8C3HYP8_CHRPI</name>
<evidence type="ECO:0000256" key="3">
    <source>
        <dbReference type="ARBA" id="ARBA00006206"/>
    </source>
</evidence>
<evidence type="ECO:0000256" key="5">
    <source>
        <dbReference type="ARBA" id="ARBA00023235"/>
    </source>
</evidence>
<dbReference type="PANTHER" id="PTHR10091">
    <property type="entry name" value="ALDOSE-1-EPIMERASE"/>
    <property type="match status" value="1"/>
</dbReference>
<evidence type="ECO:0000256" key="2">
    <source>
        <dbReference type="ARBA" id="ARBA00004947"/>
    </source>
</evidence>
<dbReference type="InterPro" id="IPR047215">
    <property type="entry name" value="Galactose_mutarotase-like"/>
</dbReference>
<reference evidence="9" key="1">
    <citation type="journal article" date="2015" name="Genome Biol. Evol.">
        <title>Physical Mapping and Refinement of the Painted Turtle Genome (Chrysemys picta) Inform Amniote Genome Evolution and Challenge Turtle-Bird Chromosomal Conservation.</title>
        <authorList>
            <person name="Badenhorst D."/>
            <person name="Hillier L.W."/>
            <person name="Literman R."/>
            <person name="Montiel E.E."/>
            <person name="Radhakrishnan S."/>
            <person name="Shen Y."/>
            <person name="Minx P."/>
            <person name="Janes D.E."/>
            <person name="Warren W.C."/>
            <person name="Edwards S.V."/>
            <person name="Valenzuela N."/>
        </authorList>
    </citation>
    <scope>NUCLEOTIDE SEQUENCE [LARGE SCALE GENOMIC DNA]</scope>
</reference>
<organism evidence="9 10">
    <name type="scientific">Chrysemys picta bellii</name>
    <name type="common">Western painted turtle</name>
    <name type="synonym">Emys bellii</name>
    <dbReference type="NCBI Taxonomy" id="8478"/>
    <lineage>
        <taxon>Eukaryota</taxon>
        <taxon>Metazoa</taxon>
        <taxon>Chordata</taxon>
        <taxon>Craniata</taxon>
        <taxon>Vertebrata</taxon>
        <taxon>Euteleostomi</taxon>
        <taxon>Archelosauria</taxon>
        <taxon>Testudinata</taxon>
        <taxon>Testudines</taxon>
        <taxon>Cryptodira</taxon>
        <taxon>Durocryptodira</taxon>
        <taxon>Testudinoidea</taxon>
        <taxon>Emydidae</taxon>
        <taxon>Chrysemys</taxon>
    </lineage>
</organism>
<evidence type="ECO:0000313" key="10">
    <source>
        <dbReference type="Proteomes" id="UP000694380"/>
    </source>
</evidence>
<comment type="function">
    <text evidence="8">Mutarotase that catalyzes the interconversion of beta-D-galactose and alpha-D-galactose during galactose metabolism. Beta-D-galactose is metabolized in the liver into glucose 1-phosphate, the primary metabolic fuel, by the action of four enzymes that constitute the Leloir pathway: GALM, GALK1 (galactokinase), GALT (galactose-1-phosphate uridylyltransferase) and GALE (UDP-galactose-4'-epimerase). Involved in the maintenance of the equilibrium between the beta- and alpha-anomers of galactose, therefore ensuring a sufficient supply of the alpha-anomer for GALK1. Also active on D-glucose although shows a preference for galactose over glucose.</text>
</comment>
<dbReference type="Ensembl" id="ENSCPBT00000030258.1">
    <property type="protein sequence ID" value="ENSCPBP00000025694.1"/>
    <property type="gene ID" value="ENSCPBG00000018244.1"/>
</dbReference>
<dbReference type="Proteomes" id="UP000694380">
    <property type="component" value="Chromosome 17"/>
</dbReference>
<dbReference type="GO" id="GO:0033499">
    <property type="term" value="P:galactose catabolic process via UDP-galactose, Leloir pathway"/>
    <property type="evidence" value="ECO:0007669"/>
    <property type="project" value="TreeGrafter"/>
</dbReference>
<dbReference type="Pfam" id="PF01263">
    <property type="entry name" value="Aldose_epim"/>
    <property type="match status" value="2"/>
</dbReference>
<evidence type="ECO:0000256" key="8">
    <source>
        <dbReference type="ARBA" id="ARBA00045743"/>
    </source>
</evidence>
<keyword evidence="5" id="KW-0413">Isomerase</keyword>
<dbReference type="GO" id="GO:0004034">
    <property type="term" value="F:aldose 1-epimerase activity"/>
    <property type="evidence" value="ECO:0007669"/>
    <property type="project" value="UniProtKB-EC"/>
</dbReference>
<dbReference type="GO" id="GO:0030246">
    <property type="term" value="F:carbohydrate binding"/>
    <property type="evidence" value="ECO:0007669"/>
    <property type="project" value="InterPro"/>
</dbReference>
<dbReference type="PROSITE" id="PS00545">
    <property type="entry name" value="ALDOSE_1_EPIMERASE"/>
    <property type="match status" value="1"/>
</dbReference>
<dbReference type="GeneTree" id="ENSGT00510000047589"/>
<dbReference type="AlphaFoldDB" id="A0A8C3HYP8"/>
<sequence>MRLQLSFRLAEYWLASLFQRGARKTYGTVYPCLFWLGPLGGGSCDFLAPSSVLFAVCFLAAASAFRISRPQPAAYLGVVVSLLFSRDIQLWGEMTEVTREVFGHLPQKGGGGAVEKFLLKSDRVQVEIISLGCIITALETKGRDGNLSDIVLGFDRLEGYVNKHPYFGATIGRVANRIANGKFTVEGKEYQLALNNPPNSLHGGNKGFDKVLWTPEVLLNGIRFSRTSPDGEEGYPGELKVWVTYTLDGGELAINYRAQSSSTTPISLTNHAYFNLAGQGSHDIYNHMVSIEADSYLPVDDTLIPTGLFTDIVQCFRAAVSFFLWFLEPLCELLEQAVCSSRASLCCLPPGEVAAVQDTAFDLRKPVELGRHMQKFQLPGFDHNFCLEQSAARHYCARAHHPPSGRTMEVYTTQPGIQFYTGNFLDGSLEGKGGSVYPKHSAFCLETQNWPDAVNKVTIAVLEIRTSAGGKGSSELMEVTHTLMETQWLLRPGLHSFVPEDRCWLGCVPPNVDAVTPGS</sequence>
<keyword evidence="6" id="KW-0119">Carbohydrate metabolism</keyword>
<comment type="pathway">
    <text evidence="2">Carbohydrate metabolism; galactose metabolism.</text>
</comment>
<dbReference type="UniPathway" id="UPA00214"/>
<proteinExistence type="inferred from homology"/>
<dbReference type="InterPro" id="IPR011013">
    <property type="entry name" value="Gal_mutarotase_sf_dom"/>
</dbReference>
<evidence type="ECO:0000256" key="6">
    <source>
        <dbReference type="ARBA" id="ARBA00023277"/>
    </source>
</evidence>
<reference evidence="9" key="3">
    <citation type="submission" date="2025-09" db="UniProtKB">
        <authorList>
            <consortium name="Ensembl"/>
        </authorList>
    </citation>
    <scope>IDENTIFICATION</scope>
</reference>
<protein>
    <recommendedName>
        <fullName evidence="4">Galactose mutarotase</fullName>
    </recommendedName>
    <alternativeName>
        <fullName evidence="7">Aldose 1-epimerase</fullName>
    </alternativeName>
</protein>
<dbReference type="Gene3D" id="2.70.98.10">
    <property type="match status" value="2"/>
</dbReference>
<gene>
    <name evidence="9" type="primary">GALM</name>
</gene>